<reference evidence="2" key="1">
    <citation type="submission" date="2011-01" db="EMBL/GenBank/DDBJ databases">
        <title>Evolutionary Significance of Chromosomal Super-Integrons in Vibrio vulnificus Strains.</title>
        <authorList>
            <person name="Shu H.Y."/>
            <person name="Wu K.M."/>
            <person name="Liu T.T."/>
            <person name="Liu Y.M."/>
            <person name="Liao T.L."/>
            <person name="Hor L.I."/>
            <person name="Tsai S.F."/>
            <person name="Chen C.Y."/>
        </authorList>
    </citation>
    <scope>NUCLEOTIDE SEQUENCE</scope>
    <source>
        <strain evidence="2">CECT4999</strain>
    </source>
</reference>
<name>A0A6S4Q713_VIBVL</name>
<evidence type="ECO:0000256" key="1">
    <source>
        <dbReference type="SAM" id="Phobius"/>
    </source>
</evidence>
<keyword evidence="1" id="KW-1133">Transmembrane helix</keyword>
<dbReference type="AlphaFoldDB" id="A0A6S4Q713"/>
<sequence>MLSEQITKQSSKVDGQSKEINRLTSELQEKSKFKYQVPGLLIGAFIGWLLSTVLNNMLGI</sequence>
<protein>
    <submittedName>
        <fullName evidence="2">Uncharacterized protein</fullName>
    </submittedName>
</protein>
<evidence type="ECO:0000313" key="2">
    <source>
        <dbReference type="EMBL" id="BBE38839.1"/>
    </source>
</evidence>
<keyword evidence="1" id="KW-0472">Membrane</keyword>
<proteinExistence type="predicted"/>
<accession>A0A6S4Q713</accession>
<dbReference type="EMBL" id="AB609751">
    <property type="protein sequence ID" value="BBE38839.1"/>
    <property type="molecule type" value="Genomic_DNA"/>
</dbReference>
<organism evidence="2">
    <name type="scientific">Vibrio vulnificus</name>
    <dbReference type="NCBI Taxonomy" id="672"/>
    <lineage>
        <taxon>Bacteria</taxon>
        <taxon>Pseudomonadati</taxon>
        <taxon>Pseudomonadota</taxon>
        <taxon>Gammaproteobacteria</taxon>
        <taxon>Vibrionales</taxon>
        <taxon>Vibrionaceae</taxon>
        <taxon>Vibrio</taxon>
    </lineage>
</organism>
<feature type="transmembrane region" description="Helical" evidence="1">
    <location>
        <begin position="37"/>
        <end position="58"/>
    </location>
</feature>
<keyword evidence="1" id="KW-0812">Transmembrane</keyword>